<dbReference type="AlphaFoldDB" id="A0A2T7A1R7"/>
<name>A0A2T7A1R7_TUBBO</name>
<dbReference type="GO" id="GO:0006887">
    <property type="term" value="P:exocytosis"/>
    <property type="evidence" value="ECO:0007669"/>
    <property type="project" value="TreeGrafter"/>
</dbReference>
<dbReference type="InterPro" id="IPR000727">
    <property type="entry name" value="T_SNARE_dom"/>
</dbReference>
<dbReference type="PANTHER" id="PTHR19305">
    <property type="entry name" value="SYNAPTOSOMAL ASSOCIATED PROTEIN"/>
    <property type="match status" value="1"/>
</dbReference>
<dbReference type="GO" id="GO:0019905">
    <property type="term" value="F:syntaxin binding"/>
    <property type="evidence" value="ECO:0007669"/>
    <property type="project" value="TreeGrafter"/>
</dbReference>
<dbReference type="GO" id="GO:0006906">
    <property type="term" value="P:vesicle fusion"/>
    <property type="evidence" value="ECO:0007669"/>
    <property type="project" value="TreeGrafter"/>
</dbReference>
<gene>
    <name evidence="5" type="ORF">B9Z19DRAFT_1099613</name>
</gene>
<accession>A0A2T7A1R7</accession>
<proteinExistence type="inferred from homology"/>
<protein>
    <recommendedName>
        <fullName evidence="4">t-SNARE coiled-coil homology domain-containing protein</fullName>
    </recommendedName>
</protein>
<feature type="coiled-coil region" evidence="2">
    <location>
        <begin position="152"/>
        <end position="217"/>
    </location>
</feature>
<dbReference type="GO" id="GO:0031201">
    <property type="term" value="C:SNARE complex"/>
    <property type="evidence" value="ECO:0007669"/>
    <property type="project" value="TreeGrafter"/>
</dbReference>
<dbReference type="GO" id="GO:0005484">
    <property type="term" value="F:SNAP receptor activity"/>
    <property type="evidence" value="ECO:0007669"/>
    <property type="project" value="TreeGrafter"/>
</dbReference>
<dbReference type="CDD" id="cd15857">
    <property type="entry name" value="SNARE_SEC9C"/>
    <property type="match status" value="1"/>
</dbReference>
<dbReference type="CDD" id="cd15886">
    <property type="entry name" value="SNARE_SEC9N"/>
    <property type="match status" value="1"/>
</dbReference>
<dbReference type="PANTHER" id="PTHR19305:SF9">
    <property type="entry name" value="SYNAPTOSOMAL-ASSOCIATED PROTEIN 29"/>
    <property type="match status" value="1"/>
</dbReference>
<dbReference type="SUPFAM" id="SSF58038">
    <property type="entry name" value="SNARE fusion complex"/>
    <property type="match status" value="2"/>
</dbReference>
<keyword evidence="6" id="KW-1185">Reference proteome</keyword>
<evidence type="ECO:0000256" key="2">
    <source>
        <dbReference type="SAM" id="Coils"/>
    </source>
</evidence>
<evidence type="ECO:0000256" key="3">
    <source>
        <dbReference type="SAM" id="MobiDB-lite"/>
    </source>
</evidence>
<organism evidence="5 6">
    <name type="scientific">Tuber borchii</name>
    <name type="common">White truffle</name>
    <dbReference type="NCBI Taxonomy" id="42251"/>
    <lineage>
        <taxon>Eukaryota</taxon>
        <taxon>Fungi</taxon>
        <taxon>Dikarya</taxon>
        <taxon>Ascomycota</taxon>
        <taxon>Pezizomycotina</taxon>
        <taxon>Pezizomycetes</taxon>
        <taxon>Pezizales</taxon>
        <taxon>Tuberaceae</taxon>
        <taxon>Tuber</taxon>
    </lineage>
</organism>
<comment type="similarity">
    <text evidence="1">Belongs to the SNAP-25 family.</text>
</comment>
<dbReference type="SMART" id="SM00397">
    <property type="entry name" value="t_SNARE"/>
    <property type="match status" value="2"/>
</dbReference>
<dbReference type="GO" id="GO:0005886">
    <property type="term" value="C:plasma membrane"/>
    <property type="evidence" value="ECO:0007669"/>
    <property type="project" value="TreeGrafter"/>
</dbReference>
<keyword evidence="2" id="KW-0175">Coiled coil</keyword>
<dbReference type="Gene3D" id="1.20.5.110">
    <property type="match status" value="2"/>
</dbReference>
<evidence type="ECO:0000313" key="5">
    <source>
        <dbReference type="EMBL" id="PUU81678.1"/>
    </source>
</evidence>
<feature type="compositionally biased region" description="Basic residues" evidence="3">
    <location>
        <begin position="1"/>
        <end position="10"/>
    </location>
</feature>
<evidence type="ECO:0000259" key="4">
    <source>
        <dbReference type="PROSITE" id="PS50192"/>
    </source>
</evidence>
<dbReference type="EMBL" id="NESQ01000042">
    <property type="protein sequence ID" value="PUU81678.1"/>
    <property type="molecule type" value="Genomic_DNA"/>
</dbReference>
<sequence>MSRFFGKKKGAATDDDDAARSNLFGNRTAQNPPSNPNGGGNPYAQQGSYNPGYGGAPPADSGSRGGGGYGGSYAAQNPYAPHNGGDDGRSREDYGGYGYNSEEEDVEAVKSSIKFTKDQSVRSTRNALNAAQSAEESGLRILNNLSTQGARLHNTEKNLDVASSQNRVAEDKARELKNLNRSMFVPNVGNPLRSKSRAEAEEAKIIARHQAEREERDRTREFGYESKNVVGRALNTTTGRVESKGKSSLAERSRYQFEADSEDDALEDEIDSNLDQLGAITGRLKGMAMATSKEVDRQNQQIDKIMKKSDRVDDQIALNHNRIRKIH</sequence>
<evidence type="ECO:0000313" key="6">
    <source>
        <dbReference type="Proteomes" id="UP000244722"/>
    </source>
</evidence>
<feature type="domain" description="T-SNARE coiled-coil homology" evidence="4">
    <location>
        <begin position="264"/>
        <end position="326"/>
    </location>
</feature>
<feature type="compositionally biased region" description="Basic and acidic residues" evidence="3">
    <location>
        <begin position="84"/>
        <end position="94"/>
    </location>
</feature>
<evidence type="ECO:0000256" key="1">
    <source>
        <dbReference type="ARBA" id="ARBA00009480"/>
    </source>
</evidence>
<dbReference type="OrthoDB" id="18679at2759"/>
<dbReference type="Proteomes" id="UP000244722">
    <property type="component" value="Unassembled WGS sequence"/>
</dbReference>
<reference evidence="5 6" key="1">
    <citation type="submission" date="2017-04" db="EMBL/GenBank/DDBJ databases">
        <title>Draft genome sequence of Tuber borchii Vittad., a whitish edible truffle.</title>
        <authorList>
            <consortium name="DOE Joint Genome Institute"/>
            <person name="Murat C."/>
            <person name="Kuo A."/>
            <person name="Barry K.W."/>
            <person name="Clum A."/>
            <person name="Dockter R.B."/>
            <person name="Fauchery L."/>
            <person name="Iotti M."/>
            <person name="Kohler A."/>
            <person name="Labutti K."/>
            <person name="Lindquist E.A."/>
            <person name="Lipzen A."/>
            <person name="Ohm R.A."/>
            <person name="Wang M."/>
            <person name="Grigoriev I.V."/>
            <person name="Zambonelli A."/>
            <person name="Martin F.M."/>
        </authorList>
    </citation>
    <scope>NUCLEOTIDE SEQUENCE [LARGE SCALE GENOMIC DNA]</scope>
    <source>
        <strain evidence="5 6">Tbo3840</strain>
    </source>
</reference>
<comment type="caution">
    <text evidence="5">The sequence shown here is derived from an EMBL/GenBank/DDBJ whole genome shotgun (WGS) entry which is preliminary data.</text>
</comment>
<dbReference type="PROSITE" id="PS50192">
    <property type="entry name" value="T_SNARE"/>
    <property type="match status" value="1"/>
</dbReference>
<feature type="region of interest" description="Disordered" evidence="3">
    <location>
        <begin position="1"/>
        <end position="103"/>
    </location>
</feature>
<dbReference type="STRING" id="42251.A0A2T7A1R7"/>